<dbReference type="Pfam" id="PF05449">
    <property type="entry name" value="Phage_holin_3_7"/>
    <property type="match status" value="1"/>
</dbReference>
<dbReference type="GeneID" id="77222522"/>
<dbReference type="RefSeq" id="WP_023443062.1">
    <property type="nucleotide sequence ID" value="NZ_CP020560.1"/>
</dbReference>
<dbReference type="Proteomes" id="UP000238390">
    <property type="component" value="Chromosome"/>
</dbReference>
<keyword evidence="2" id="KW-1185">Reference proteome</keyword>
<gene>
    <name evidence="1" type="ORF">CSB93_5827</name>
</gene>
<name>A0A2R3IY03_9PSED</name>
<dbReference type="AlphaFoldDB" id="A0A2R3IY03"/>
<sequence length="91" mass="9960">MVDPLSTLTVLVCSAICMRLVTYRRAGARFRPGVSLCAYLLALCTGCQALGILAGLYRAEHLSPWMLGVLLVLLILLLQARGNLARVLRLY</sequence>
<reference evidence="1 2" key="1">
    <citation type="submission" date="2018-02" db="EMBL/GenBank/DDBJ databases">
        <title>FDA/CDC Antimicrobial Resistant Isolate Bank Genome Sequencing.</title>
        <authorList>
            <person name="Benahmed F.H."/>
            <person name="Lutgring J.D."/>
            <person name="Yoo B."/>
            <person name="Machado M."/>
            <person name="Brown A."/>
            <person name="McAllister G."/>
            <person name="Perry A."/>
            <person name="Halpin A.L."/>
            <person name="Vavikolanu K."/>
            <person name="Ott S."/>
            <person name="Zhao X."/>
            <person name="Tallon L.J."/>
            <person name="Sadzewicz L."/>
            <person name="Aluvathingal J."/>
            <person name="Nadendla S."/>
            <person name="Voskania-kordi A."/>
            <person name="Simonyan V."/>
            <person name="Patel J."/>
            <person name="Shawar R.M."/>
        </authorList>
    </citation>
    <scope>NUCLEOTIDE SEQUENCE [LARGE SCALE GENOMIC DNA]</scope>
    <source>
        <strain evidence="1 2">AR_0356</strain>
    </source>
</reference>
<dbReference type="EMBL" id="CP027169">
    <property type="protein sequence ID" value="AVK06799.1"/>
    <property type="molecule type" value="Genomic_DNA"/>
</dbReference>
<proteinExistence type="predicted"/>
<evidence type="ECO:0000313" key="2">
    <source>
        <dbReference type="Proteomes" id="UP000238390"/>
    </source>
</evidence>
<evidence type="ECO:0000313" key="1">
    <source>
        <dbReference type="EMBL" id="AVK06799.1"/>
    </source>
</evidence>
<protein>
    <submittedName>
        <fullName evidence="1">Uncharacterized protein</fullName>
    </submittedName>
</protein>
<organism evidence="1 2">
    <name type="scientific">Pseudomonas paraeruginosa</name>
    <dbReference type="NCBI Taxonomy" id="2994495"/>
    <lineage>
        <taxon>Bacteria</taxon>
        <taxon>Pseudomonadati</taxon>
        <taxon>Pseudomonadota</taxon>
        <taxon>Gammaproteobacteria</taxon>
        <taxon>Pseudomonadales</taxon>
        <taxon>Pseudomonadaceae</taxon>
        <taxon>Pseudomonas</taxon>
    </lineage>
</organism>
<accession>A0A2R3IY03</accession>
<dbReference type="InterPro" id="IPR008473">
    <property type="entry name" value="Phage_holin_3_7"/>
</dbReference>